<evidence type="ECO:0000256" key="11">
    <source>
        <dbReference type="SAM" id="MobiDB-lite"/>
    </source>
</evidence>
<evidence type="ECO:0000256" key="5">
    <source>
        <dbReference type="ARBA" id="ARBA00023054"/>
    </source>
</evidence>
<dbReference type="EMBL" id="JBAMIC010000003">
    <property type="protein sequence ID" value="KAK7110936.1"/>
    <property type="molecule type" value="Genomic_DNA"/>
</dbReference>
<feature type="coiled-coil region" evidence="10">
    <location>
        <begin position="77"/>
        <end position="104"/>
    </location>
</feature>
<feature type="region of interest" description="Disordered" evidence="11">
    <location>
        <begin position="116"/>
        <end position="210"/>
    </location>
</feature>
<dbReference type="Proteomes" id="UP001374579">
    <property type="component" value="Unassembled WGS sequence"/>
</dbReference>
<dbReference type="PANTHER" id="PTHR13512:SF2">
    <property type="entry name" value="MEDIATOR OF RNA POLYMERASE II TRANSCRIPTION SUBUNIT 28"/>
    <property type="match status" value="1"/>
</dbReference>
<feature type="compositionally biased region" description="Pro residues" evidence="11">
    <location>
        <begin position="134"/>
        <end position="149"/>
    </location>
</feature>
<evidence type="ECO:0000256" key="10">
    <source>
        <dbReference type="SAM" id="Coils"/>
    </source>
</evidence>
<evidence type="ECO:0000256" key="9">
    <source>
        <dbReference type="ARBA" id="ARBA00031964"/>
    </source>
</evidence>
<feature type="compositionally biased region" description="Low complexity" evidence="11">
    <location>
        <begin position="123"/>
        <end position="133"/>
    </location>
</feature>
<dbReference type="PANTHER" id="PTHR13512">
    <property type="entry name" value="MEDIATOR COMPLEX SUBUNIT 28"/>
    <property type="match status" value="1"/>
</dbReference>
<evidence type="ECO:0000313" key="12">
    <source>
        <dbReference type="EMBL" id="KAK7110936.1"/>
    </source>
</evidence>
<evidence type="ECO:0000256" key="1">
    <source>
        <dbReference type="ARBA" id="ARBA00004123"/>
    </source>
</evidence>
<keyword evidence="5 10" id="KW-0175">Coiled coil</keyword>
<proteinExistence type="inferred from homology"/>
<gene>
    <name evidence="12" type="ORF">V1264_014730</name>
</gene>
<evidence type="ECO:0000256" key="6">
    <source>
        <dbReference type="ARBA" id="ARBA00023159"/>
    </source>
</evidence>
<keyword evidence="13" id="KW-1185">Reference proteome</keyword>
<evidence type="ECO:0000256" key="7">
    <source>
        <dbReference type="ARBA" id="ARBA00023163"/>
    </source>
</evidence>
<feature type="compositionally biased region" description="Pro residues" evidence="11">
    <location>
        <begin position="179"/>
        <end position="190"/>
    </location>
</feature>
<evidence type="ECO:0000256" key="4">
    <source>
        <dbReference type="ARBA" id="ARBA00023015"/>
    </source>
</evidence>
<keyword evidence="4" id="KW-0805">Transcription regulation</keyword>
<evidence type="ECO:0000313" key="13">
    <source>
        <dbReference type="Proteomes" id="UP001374579"/>
    </source>
</evidence>
<comment type="subcellular location">
    <subcellularLocation>
        <location evidence="1">Nucleus</location>
    </subcellularLocation>
</comment>
<dbReference type="InterPro" id="IPR021640">
    <property type="entry name" value="Mediator_Med28"/>
</dbReference>
<evidence type="ECO:0000256" key="3">
    <source>
        <dbReference type="ARBA" id="ARBA00019683"/>
    </source>
</evidence>
<evidence type="ECO:0000256" key="8">
    <source>
        <dbReference type="ARBA" id="ARBA00023242"/>
    </source>
</evidence>
<comment type="similarity">
    <text evidence="2">Belongs to the Mediator complex subunit 28 family.</text>
</comment>
<reference evidence="12 13" key="1">
    <citation type="submission" date="2024-02" db="EMBL/GenBank/DDBJ databases">
        <title>Chromosome-scale genome assembly of the rough periwinkle Littorina saxatilis.</title>
        <authorList>
            <person name="De Jode A."/>
            <person name="Faria R."/>
            <person name="Formenti G."/>
            <person name="Sims Y."/>
            <person name="Smith T.P."/>
            <person name="Tracey A."/>
            <person name="Wood J.M.D."/>
            <person name="Zagrodzka Z.B."/>
            <person name="Johannesson K."/>
            <person name="Butlin R.K."/>
            <person name="Leder E.H."/>
        </authorList>
    </citation>
    <scope>NUCLEOTIDE SEQUENCE [LARGE SCALE GENOMIC DNA]</scope>
    <source>
        <strain evidence="12">Snail1</strain>
        <tissue evidence="12">Muscle</tissue>
    </source>
</reference>
<organism evidence="12 13">
    <name type="scientific">Littorina saxatilis</name>
    <dbReference type="NCBI Taxonomy" id="31220"/>
    <lineage>
        <taxon>Eukaryota</taxon>
        <taxon>Metazoa</taxon>
        <taxon>Spiralia</taxon>
        <taxon>Lophotrochozoa</taxon>
        <taxon>Mollusca</taxon>
        <taxon>Gastropoda</taxon>
        <taxon>Caenogastropoda</taxon>
        <taxon>Littorinimorpha</taxon>
        <taxon>Littorinoidea</taxon>
        <taxon>Littorinidae</taxon>
        <taxon>Littorina</taxon>
    </lineage>
</organism>
<evidence type="ECO:0000256" key="2">
    <source>
        <dbReference type="ARBA" id="ARBA00005571"/>
    </source>
</evidence>
<sequence length="210" mass="23637">MATPKSDEDAPNQIHDLEKAFQDCITNLTSQEYFAPNESEETRQSVEHTLQHFLDTARRTEAFFLSQRLRLSVQKPEQLLKEDIVDLRSELERKEKLIEKHHERLQAWVNLFHRTTPIPPPSSSSTTPTQQSSFPPPQHSVGYPGPPQQIGPGLHTQGAGIQAGQYPGPPLPGGQGYSMPPPHQPPPSYPQNPLTYLEQNLSNIGMPERR</sequence>
<keyword evidence="8" id="KW-0539">Nucleus</keyword>
<dbReference type="AlphaFoldDB" id="A0AAN9BQX6"/>
<comment type="caution">
    <text evidence="12">The sequence shown here is derived from an EMBL/GenBank/DDBJ whole genome shotgun (WGS) entry which is preliminary data.</text>
</comment>
<keyword evidence="6" id="KW-0010">Activator</keyword>
<dbReference type="GO" id="GO:0016592">
    <property type="term" value="C:mediator complex"/>
    <property type="evidence" value="ECO:0007669"/>
    <property type="project" value="TreeGrafter"/>
</dbReference>
<name>A0AAN9BQX6_9CAEN</name>
<dbReference type="Pfam" id="PF11594">
    <property type="entry name" value="Med28"/>
    <property type="match status" value="1"/>
</dbReference>
<keyword evidence="7" id="KW-0804">Transcription</keyword>
<accession>A0AAN9BQX6</accession>
<protein>
    <recommendedName>
        <fullName evidence="3">Mediator of RNA polymerase II transcription subunit 28</fullName>
    </recommendedName>
    <alternativeName>
        <fullName evidence="9">Mediator complex subunit 28</fullName>
    </alternativeName>
</protein>